<dbReference type="Pfam" id="PF00884">
    <property type="entry name" value="Sulfatase"/>
    <property type="match status" value="1"/>
</dbReference>
<comment type="caution">
    <text evidence="7">The sequence shown here is derived from an EMBL/GenBank/DDBJ whole genome shotgun (WGS) entry which is preliminary data.</text>
</comment>
<dbReference type="SUPFAM" id="SSF53649">
    <property type="entry name" value="Alkaline phosphatase-like"/>
    <property type="match status" value="1"/>
</dbReference>
<keyword evidence="2" id="KW-0479">Metal-binding</keyword>
<feature type="chain" id="PRO_5047217644" evidence="5">
    <location>
        <begin position="22"/>
        <end position="451"/>
    </location>
</feature>
<protein>
    <submittedName>
        <fullName evidence="7">Sulfatase-like hydrolase/transferase</fullName>
    </submittedName>
</protein>
<evidence type="ECO:0000256" key="5">
    <source>
        <dbReference type="SAM" id="SignalP"/>
    </source>
</evidence>
<evidence type="ECO:0000259" key="6">
    <source>
        <dbReference type="Pfam" id="PF00884"/>
    </source>
</evidence>
<keyword evidence="5" id="KW-0732">Signal</keyword>
<comment type="similarity">
    <text evidence="1">Belongs to the sulfatase family.</text>
</comment>
<dbReference type="PANTHER" id="PTHR42693:SF33">
    <property type="entry name" value="ARYLSULFATASE"/>
    <property type="match status" value="1"/>
</dbReference>
<dbReference type="PROSITE" id="PS00523">
    <property type="entry name" value="SULFATASE_1"/>
    <property type="match status" value="1"/>
</dbReference>
<sequence length="451" mass="51038">MTAPRNIFLILVMLLMHPALSQQRQPNVVIIFTDDQGSIDMNCYGATDLITPNMDALARRGVRFTQFYAASPVCSPSRAALLTGKVPQRANVPDLVRPADRHTDMPARHITLAEMLKEAGYATALVGKWHLGHAPETMPNGQGFDYSFGHLGGCIDNYSHYFYWNGPNRHDLVRNGKEVWHPGEFFPDMMVREANNFIEQNRNKPFFLYWAINTPHYPLQAEPRWLERYAHLSSPRKEYAAFVSTTDEKIGQVLAKLEELKIQENTIVIFMSDHGHSTEERTFGGGGNAGPYRGAKFSLFEGGIRVPAIISWPGQLPQNQVRHQMGIGTDWLPTVAELCSIKPSGQVIDGKSLVKVIRSEKEKSPHQVFHWQLKEQWAVREGDWKLIGNPRDTSNKGKITDEDQFFLTNVARDPSEMRNLAGENPQIVERMRQLHTVWEKELSQVQAGAGK</sequence>
<evidence type="ECO:0000313" key="7">
    <source>
        <dbReference type="EMBL" id="MDO1451192.1"/>
    </source>
</evidence>
<dbReference type="RefSeq" id="WP_302041991.1">
    <property type="nucleotide sequence ID" value="NZ_JAUKPO010000046.1"/>
</dbReference>
<evidence type="ECO:0000256" key="3">
    <source>
        <dbReference type="ARBA" id="ARBA00022801"/>
    </source>
</evidence>
<accession>A0ABT8RGF4</accession>
<name>A0ABT8RGF4_9BACT</name>
<gene>
    <name evidence="7" type="ORF">Q0590_33265</name>
</gene>
<organism evidence="7 8">
    <name type="scientific">Rhodocytophaga aerolata</name>
    <dbReference type="NCBI Taxonomy" id="455078"/>
    <lineage>
        <taxon>Bacteria</taxon>
        <taxon>Pseudomonadati</taxon>
        <taxon>Bacteroidota</taxon>
        <taxon>Cytophagia</taxon>
        <taxon>Cytophagales</taxon>
        <taxon>Rhodocytophagaceae</taxon>
        <taxon>Rhodocytophaga</taxon>
    </lineage>
</organism>
<dbReference type="InterPro" id="IPR000917">
    <property type="entry name" value="Sulfatase_N"/>
</dbReference>
<dbReference type="PANTHER" id="PTHR42693">
    <property type="entry name" value="ARYLSULFATASE FAMILY MEMBER"/>
    <property type="match status" value="1"/>
</dbReference>
<dbReference type="PROSITE" id="PS00149">
    <property type="entry name" value="SULFATASE_2"/>
    <property type="match status" value="1"/>
</dbReference>
<dbReference type="Gene3D" id="3.40.720.10">
    <property type="entry name" value="Alkaline Phosphatase, subunit A"/>
    <property type="match status" value="1"/>
</dbReference>
<dbReference type="InterPro" id="IPR017850">
    <property type="entry name" value="Alkaline_phosphatase_core_sf"/>
</dbReference>
<evidence type="ECO:0000256" key="4">
    <source>
        <dbReference type="ARBA" id="ARBA00022837"/>
    </source>
</evidence>
<keyword evidence="3" id="KW-0378">Hydrolase</keyword>
<reference evidence="7" key="1">
    <citation type="submission" date="2023-07" db="EMBL/GenBank/DDBJ databases">
        <title>The genome sequence of Rhodocytophaga aerolata KACC 12507.</title>
        <authorList>
            <person name="Zhang X."/>
        </authorList>
    </citation>
    <scope>NUCLEOTIDE SEQUENCE</scope>
    <source>
        <strain evidence="7">KACC 12507</strain>
    </source>
</reference>
<dbReference type="Gene3D" id="3.30.1120.10">
    <property type="match status" value="1"/>
</dbReference>
<dbReference type="EMBL" id="JAUKPO010000046">
    <property type="protein sequence ID" value="MDO1451192.1"/>
    <property type="molecule type" value="Genomic_DNA"/>
</dbReference>
<dbReference type="InterPro" id="IPR050738">
    <property type="entry name" value="Sulfatase"/>
</dbReference>
<feature type="signal peptide" evidence="5">
    <location>
        <begin position="1"/>
        <end position="21"/>
    </location>
</feature>
<keyword evidence="4" id="KW-0106">Calcium</keyword>
<proteinExistence type="inferred from homology"/>
<evidence type="ECO:0000313" key="8">
    <source>
        <dbReference type="Proteomes" id="UP001168528"/>
    </source>
</evidence>
<dbReference type="Proteomes" id="UP001168528">
    <property type="component" value="Unassembled WGS sequence"/>
</dbReference>
<dbReference type="InterPro" id="IPR024607">
    <property type="entry name" value="Sulfatase_CS"/>
</dbReference>
<evidence type="ECO:0000256" key="1">
    <source>
        <dbReference type="ARBA" id="ARBA00008779"/>
    </source>
</evidence>
<keyword evidence="8" id="KW-1185">Reference proteome</keyword>
<evidence type="ECO:0000256" key="2">
    <source>
        <dbReference type="ARBA" id="ARBA00022723"/>
    </source>
</evidence>
<feature type="domain" description="Sulfatase N-terminal" evidence="6">
    <location>
        <begin position="26"/>
        <end position="338"/>
    </location>
</feature>